<organism evidence="2 3">
    <name type="scientific">Trichonephila inaurata madagascariensis</name>
    <dbReference type="NCBI Taxonomy" id="2747483"/>
    <lineage>
        <taxon>Eukaryota</taxon>
        <taxon>Metazoa</taxon>
        <taxon>Ecdysozoa</taxon>
        <taxon>Arthropoda</taxon>
        <taxon>Chelicerata</taxon>
        <taxon>Arachnida</taxon>
        <taxon>Araneae</taxon>
        <taxon>Araneomorphae</taxon>
        <taxon>Entelegynae</taxon>
        <taxon>Araneoidea</taxon>
        <taxon>Nephilidae</taxon>
        <taxon>Trichonephila</taxon>
        <taxon>Trichonephila inaurata</taxon>
    </lineage>
</organism>
<name>A0A8X6XTW8_9ARAC</name>
<dbReference type="AlphaFoldDB" id="A0A8X6XTW8"/>
<sequence length="138" mass="14999">MYIVKGLIPKDIFTGVIFPASAGNLKKNSIIKSKSQSASSGKARRHQASNLQHPSTPTPLLTAHPPSPFCLPDENLMKGNIPGKTQHLAHVTKEDNGHEEADDKGLIEKKGGRELARRLREWRALKSFGGSKGGILRS</sequence>
<evidence type="ECO:0000313" key="2">
    <source>
        <dbReference type="EMBL" id="GFY60157.1"/>
    </source>
</evidence>
<feature type="compositionally biased region" description="Low complexity" evidence="1">
    <location>
        <begin position="30"/>
        <end position="41"/>
    </location>
</feature>
<dbReference type="EMBL" id="BMAV01013002">
    <property type="protein sequence ID" value="GFY60157.1"/>
    <property type="molecule type" value="Genomic_DNA"/>
</dbReference>
<protein>
    <submittedName>
        <fullName evidence="2">Uncharacterized protein</fullName>
    </submittedName>
</protein>
<evidence type="ECO:0000313" key="3">
    <source>
        <dbReference type="Proteomes" id="UP000886998"/>
    </source>
</evidence>
<dbReference type="Proteomes" id="UP000886998">
    <property type="component" value="Unassembled WGS sequence"/>
</dbReference>
<reference evidence="2" key="1">
    <citation type="submission" date="2020-08" db="EMBL/GenBank/DDBJ databases">
        <title>Multicomponent nature underlies the extraordinary mechanical properties of spider dragline silk.</title>
        <authorList>
            <person name="Kono N."/>
            <person name="Nakamura H."/>
            <person name="Mori M."/>
            <person name="Yoshida Y."/>
            <person name="Ohtoshi R."/>
            <person name="Malay A.D."/>
            <person name="Moran D.A.P."/>
            <person name="Tomita M."/>
            <person name="Numata K."/>
            <person name="Arakawa K."/>
        </authorList>
    </citation>
    <scope>NUCLEOTIDE SEQUENCE</scope>
</reference>
<gene>
    <name evidence="2" type="ORF">TNIN_386061</name>
</gene>
<keyword evidence="3" id="KW-1185">Reference proteome</keyword>
<comment type="caution">
    <text evidence="2">The sequence shown here is derived from an EMBL/GenBank/DDBJ whole genome shotgun (WGS) entry which is preliminary data.</text>
</comment>
<feature type="compositionally biased region" description="Polar residues" evidence="1">
    <location>
        <begin position="48"/>
        <end position="59"/>
    </location>
</feature>
<proteinExistence type="predicted"/>
<accession>A0A8X6XTW8</accession>
<feature type="region of interest" description="Disordered" evidence="1">
    <location>
        <begin position="30"/>
        <end position="67"/>
    </location>
</feature>
<evidence type="ECO:0000256" key="1">
    <source>
        <dbReference type="SAM" id="MobiDB-lite"/>
    </source>
</evidence>